<feature type="compositionally biased region" description="Basic and acidic residues" evidence="1">
    <location>
        <begin position="43"/>
        <end position="53"/>
    </location>
</feature>
<feature type="compositionally biased region" description="Basic and acidic residues" evidence="1">
    <location>
        <begin position="9"/>
        <end position="25"/>
    </location>
</feature>
<feature type="compositionally biased region" description="Basic and acidic residues" evidence="1">
    <location>
        <begin position="65"/>
        <end position="83"/>
    </location>
</feature>
<name>A0AAU8ETT5_9MICC</name>
<dbReference type="RefSeq" id="WP_353712383.1">
    <property type="nucleotide sequence ID" value="NZ_CP159279.1"/>
</dbReference>
<dbReference type="EMBL" id="CP159279">
    <property type="protein sequence ID" value="XCH12233.1"/>
    <property type="molecule type" value="Genomic_DNA"/>
</dbReference>
<dbReference type="AlphaFoldDB" id="A0AAU8ETT5"/>
<feature type="compositionally biased region" description="Pro residues" evidence="1">
    <location>
        <begin position="27"/>
        <end position="42"/>
    </location>
</feature>
<evidence type="ECO:0000313" key="2">
    <source>
        <dbReference type="EMBL" id="XCH12233.1"/>
    </source>
</evidence>
<evidence type="ECO:0000256" key="1">
    <source>
        <dbReference type="SAM" id="MobiDB-lite"/>
    </source>
</evidence>
<proteinExistence type="predicted"/>
<organism evidence="2">
    <name type="scientific">Arthrobacter sp. K5</name>
    <dbReference type="NCBI Taxonomy" id="2839623"/>
    <lineage>
        <taxon>Bacteria</taxon>
        <taxon>Bacillati</taxon>
        <taxon>Actinomycetota</taxon>
        <taxon>Actinomycetes</taxon>
        <taxon>Micrococcales</taxon>
        <taxon>Micrococcaceae</taxon>
        <taxon>Arthrobacter</taxon>
    </lineage>
</organism>
<protein>
    <submittedName>
        <fullName evidence="2">Uncharacterized protein</fullName>
    </submittedName>
</protein>
<reference evidence="2" key="1">
    <citation type="submission" date="2024-06" db="EMBL/GenBank/DDBJ databases">
        <title>Biodegradation of dimethachlon by Arthrobacter sp. K5: mechanistic insights and ecological implications.</title>
        <authorList>
            <person name="Hu S."/>
            <person name="Lu P."/>
        </authorList>
    </citation>
    <scope>NUCLEOTIDE SEQUENCE</scope>
    <source>
        <strain evidence="2">K5</strain>
    </source>
</reference>
<sequence>MCYSSRADFGWDTRKDTVRKPEAHRAPVPPEAAPGNPLPVDHPQPRTHADDTRLWAFLARRKEPRRQEARAPRPIQDRIGEKV</sequence>
<feature type="region of interest" description="Disordered" evidence="1">
    <location>
        <begin position="1"/>
        <end position="83"/>
    </location>
</feature>
<accession>A0AAU8ETT5</accession>
<gene>
    <name evidence="2" type="ORF">ABRP34_04260</name>
</gene>